<dbReference type="EMBL" id="WHNZ01000022">
    <property type="protein sequence ID" value="NOV00842.1"/>
    <property type="molecule type" value="Genomic_DNA"/>
</dbReference>
<dbReference type="RefSeq" id="WP_171683658.1">
    <property type="nucleotide sequence ID" value="NZ_WHNZ01000022.1"/>
</dbReference>
<dbReference type="Proteomes" id="UP000618579">
    <property type="component" value="Unassembled WGS sequence"/>
</dbReference>
<evidence type="ECO:0000313" key="1">
    <source>
        <dbReference type="EMBL" id="NOV00842.1"/>
    </source>
</evidence>
<name>A0ABX1ZL73_9BACL</name>
<organism evidence="1 2">
    <name type="scientific">Paenibacillus planticolens</name>
    <dbReference type="NCBI Taxonomy" id="2654976"/>
    <lineage>
        <taxon>Bacteria</taxon>
        <taxon>Bacillati</taxon>
        <taxon>Bacillota</taxon>
        <taxon>Bacilli</taxon>
        <taxon>Bacillales</taxon>
        <taxon>Paenibacillaceae</taxon>
        <taxon>Paenibacillus</taxon>
    </lineage>
</organism>
<accession>A0ABX1ZL73</accession>
<reference evidence="1 2" key="1">
    <citation type="submission" date="2019-10" db="EMBL/GenBank/DDBJ databases">
        <title>Description of Paenibacillus pedi sp. nov.</title>
        <authorList>
            <person name="Carlier A."/>
            <person name="Qi S."/>
        </authorList>
    </citation>
    <scope>NUCLEOTIDE SEQUENCE [LARGE SCALE GENOMIC DNA]</scope>
    <source>
        <strain evidence="1 2">LMG 31457</strain>
    </source>
</reference>
<proteinExistence type="predicted"/>
<keyword evidence="2" id="KW-1185">Reference proteome</keyword>
<protein>
    <submittedName>
        <fullName evidence="1">Uncharacterized protein</fullName>
    </submittedName>
</protein>
<gene>
    <name evidence="1" type="ORF">GC097_12535</name>
</gene>
<evidence type="ECO:0000313" key="2">
    <source>
        <dbReference type="Proteomes" id="UP000618579"/>
    </source>
</evidence>
<comment type="caution">
    <text evidence="1">The sequence shown here is derived from an EMBL/GenBank/DDBJ whole genome shotgun (WGS) entry which is preliminary data.</text>
</comment>
<sequence>MNHFEDMDKNYIKNLTRTEHTWLEDIHFQAIPPVDSASNEISPIAEYYIAPFIFRVPEICIIIPLTHINLNDDALRQLFCHFQNIHVVTSKGTPVELRLENLKPRSKELFTLLLSEKKINPFVLDLYQFHGEHTSSGDYKYVRFNNESVNPSYEDAINPIHIQEFDEICNHIKLIYSDKKYVHHYPNWLFSDQLTNSIALSYFSTACKEVYLCVDNVTSRIIELTLFNN</sequence>